<dbReference type="InterPro" id="IPR006037">
    <property type="entry name" value="RCK_C"/>
</dbReference>
<dbReference type="Proteomes" id="UP000643405">
    <property type="component" value="Unassembled WGS sequence"/>
</dbReference>
<keyword evidence="4" id="KW-0630">Potassium</keyword>
<dbReference type="InterPro" id="IPR050721">
    <property type="entry name" value="Trk_Ktr_HKT_K-transport"/>
</dbReference>
<dbReference type="PROSITE" id="PS51201">
    <property type="entry name" value="RCK_N"/>
    <property type="match status" value="2"/>
</dbReference>
<protein>
    <recommendedName>
        <fullName evidence="1">Trk system potassium uptake protein TrkA</fullName>
    </recommendedName>
</protein>
<dbReference type="Pfam" id="PF02254">
    <property type="entry name" value="TrkA_N"/>
    <property type="match status" value="2"/>
</dbReference>
<evidence type="ECO:0000256" key="2">
    <source>
        <dbReference type="ARBA" id="ARBA00022448"/>
    </source>
</evidence>
<dbReference type="SUPFAM" id="SSF116726">
    <property type="entry name" value="TrkA C-terminal domain-like"/>
    <property type="match status" value="2"/>
</dbReference>
<dbReference type="AlphaFoldDB" id="A0A8J6U8V8"/>
<dbReference type="InterPro" id="IPR036721">
    <property type="entry name" value="RCK_C_sf"/>
</dbReference>
<evidence type="ECO:0000259" key="7">
    <source>
        <dbReference type="PROSITE" id="PS51201"/>
    </source>
</evidence>
<reference evidence="9" key="1">
    <citation type="submission" date="2020-09" db="EMBL/GenBank/DDBJ databases">
        <title>Genome seq and assembly of Tianweitania sp.</title>
        <authorList>
            <person name="Chhetri G."/>
        </authorList>
    </citation>
    <scope>NUCLEOTIDE SEQUENCE</scope>
    <source>
        <strain evidence="9">Rool2</strain>
    </source>
</reference>
<proteinExistence type="predicted"/>
<evidence type="ECO:0000256" key="1">
    <source>
        <dbReference type="ARBA" id="ARBA00017378"/>
    </source>
</evidence>
<dbReference type="NCBIfam" id="NF007032">
    <property type="entry name" value="PRK09496.1-4"/>
    <property type="match status" value="1"/>
</dbReference>
<keyword evidence="2" id="KW-0813">Transport</keyword>
<sequence length="458" mass="50152">MRVIICGAGQVGYGIAERLTAEKNDVSIIDTAPELIHAVRDSLDVRGFIGHGAHPDVLEAAGAENADMIIAVTLYDEVNIVACEVAHALFNVPMKIARIRAQSYLRPHYQDLFSRDHLPIDVIISPELEVGDMVLRRISFPGATDVVRFAEDKILMVAIECRDDCPVINTPLSQLSELFPDLPATVVGVNRAGKVFVPHSADQLMAGDLAYVVSSKDQVRRTLGLFGHDEQEANRIVIAGGGNIGLYVARTLEQRQSRTTVKMIEANRERAVKTADELRKTVVLHGSALDQRLLSEAHAEDADLMLALTNNDQVNILSSVMAKSMGCKSNLALINNPAYHDLGRTLGIDAHVNPGQVTVSRILQHVRRGRIRAVHSIQKGAAEIIEAEALETSPLVGTSLRDLDLPDGMRIGAIYRDGAVIKPNGNVRIKPKDRVVIFALNRAVKQVEQMFRVSLEFF</sequence>
<evidence type="ECO:0000256" key="4">
    <source>
        <dbReference type="ARBA" id="ARBA00022958"/>
    </source>
</evidence>
<feature type="domain" description="RCK N-terminal" evidence="7">
    <location>
        <begin position="1"/>
        <end position="124"/>
    </location>
</feature>
<dbReference type="NCBIfam" id="NF007031">
    <property type="entry name" value="PRK09496.1-2"/>
    <property type="match status" value="1"/>
</dbReference>
<dbReference type="InterPro" id="IPR036291">
    <property type="entry name" value="NAD(P)-bd_dom_sf"/>
</dbReference>
<evidence type="ECO:0000313" key="9">
    <source>
        <dbReference type="EMBL" id="MBD0416232.1"/>
    </source>
</evidence>
<keyword evidence="3" id="KW-0633">Potassium transport</keyword>
<evidence type="ECO:0000256" key="5">
    <source>
        <dbReference type="ARBA" id="ARBA00023027"/>
    </source>
</evidence>
<dbReference type="PANTHER" id="PTHR43833:SF5">
    <property type="entry name" value="TRK SYSTEM POTASSIUM UPTAKE PROTEIN TRKA"/>
    <property type="match status" value="1"/>
</dbReference>
<keyword evidence="10" id="KW-1185">Reference proteome</keyword>
<keyword evidence="5" id="KW-0520">NAD</keyword>
<dbReference type="GO" id="GO:0015079">
    <property type="term" value="F:potassium ion transmembrane transporter activity"/>
    <property type="evidence" value="ECO:0007669"/>
    <property type="project" value="InterPro"/>
</dbReference>
<organism evidence="9 10">
    <name type="scientific">Oryzicola mucosus</name>
    <dbReference type="NCBI Taxonomy" id="2767425"/>
    <lineage>
        <taxon>Bacteria</taxon>
        <taxon>Pseudomonadati</taxon>
        <taxon>Pseudomonadota</taxon>
        <taxon>Alphaproteobacteria</taxon>
        <taxon>Hyphomicrobiales</taxon>
        <taxon>Phyllobacteriaceae</taxon>
        <taxon>Oryzicola</taxon>
    </lineage>
</organism>
<dbReference type="EMBL" id="JACVVX010000005">
    <property type="protein sequence ID" value="MBD0416232.1"/>
    <property type="molecule type" value="Genomic_DNA"/>
</dbReference>
<dbReference type="NCBIfam" id="NF007039">
    <property type="entry name" value="PRK09496.3-2"/>
    <property type="match status" value="1"/>
</dbReference>
<keyword evidence="6" id="KW-0406">Ion transport</keyword>
<dbReference type="Pfam" id="PF02080">
    <property type="entry name" value="TrkA_C"/>
    <property type="match status" value="2"/>
</dbReference>
<dbReference type="NCBIfam" id="NF007030">
    <property type="entry name" value="PRK09496.1-1"/>
    <property type="match status" value="1"/>
</dbReference>
<dbReference type="PROSITE" id="PS51202">
    <property type="entry name" value="RCK_C"/>
    <property type="match status" value="2"/>
</dbReference>
<dbReference type="GO" id="GO:0005886">
    <property type="term" value="C:plasma membrane"/>
    <property type="evidence" value="ECO:0007669"/>
    <property type="project" value="InterPro"/>
</dbReference>
<feature type="domain" description="RCK N-terminal" evidence="7">
    <location>
        <begin position="233"/>
        <end position="353"/>
    </location>
</feature>
<evidence type="ECO:0000313" key="10">
    <source>
        <dbReference type="Proteomes" id="UP000643405"/>
    </source>
</evidence>
<name>A0A8J6U8V8_9HYPH</name>
<feature type="domain" description="RCK C-terminal" evidence="8">
    <location>
        <begin position="372"/>
        <end position="453"/>
    </location>
</feature>
<dbReference type="SUPFAM" id="SSF51735">
    <property type="entry name" value="NAD(P)-binding Rossmann-fold domains"/>
    <property type="match status" value="2"/>
</dbReference>
<comment type="caution">
    <text evidence="9">The sequence shown here is derived from an EMBL/GenBank/DDBJ whole genome shotgun (WGS) entry which is preliminary data.</text>
</comment>
<dbReference type="RefSeq" id="WP_188165672.1">
    <property type="nucleotide sequence ID" value="NZ_JACVVX010000005.1"/>
</dbReference>
<gene>
    <name evidence="9" type="primary">trkA</name>
    <name evidence="9" type="ORF">ICI42_16380</name>
</gene>
<dbReference type="Gene3D" id="3.30.70.1450">
    <property type="entry name" value="Regulator of K+ conductance, C-terminal domain"/>
    <property type="match status" value="2"/>
</dbReference>
<dbReference type="Gene3D" id="3.40.50.720">
    <property type="entry name" value="NAD(P)-binding Rossmann-like Domain"/>
    <property type="match status" value="2"/>
</dbReference>
<dbReference type="InterPro" id="IPR006036">
    <property type="entry name" value="K_uptake_TrkA"/>
</dbReference>
<evidence type="ECO:0000259" key="8">
    <source>
        <dbReference type="PROSITE" id="PS51202"/>
    </source>
</evidence>
<accession>A0A8J6U8V8</accession>
<dbReference type="PANTHER" id="PTHR43833">
    <property type="entry name" value="POTASSIUM CHANNEL PROTEIN 2-RELATED-RELATED"/>
    <property type="match status" value="1"/>
</dbReference>
<feature type="domain" description="RCK C-terminal" evidence="8">
    <location>
        <begin position="144"/>
        <end position="228"/>
    </location>
</feature>
<evidence type="ECO:0000256" key="3">
    <source>
        <dbReference type="ARBA" id="ARBA00022538"/>
    </source>
</evidence>
<dbReference type="PRINTS" id="PR00335">
    <property type="entry name" value="KUPTAKETRKA"/>
</dbReference>
<evidence type="ECO:0000256" key="6">
    <source>
        <dbReference type="ARBA" id="ARBA00023065"/>
    </source>
</evidence>
<dbReference type="InterPro" id="IPR003148">
    <property type="entry name" value="RCK_N"/>
</dbReference>